<dbReference type="InterPro" id="IPR032508">
    <property type="entry name" value="FecR_C"/>
</dbReference>
<name>A0A327W847_9BACT</name>
<dbReference type="AlphaFoldDB" id="A0A327W847"/>
<organism evidence="4 5">
    <name type="scientific">Chitinophaga dinghuensis</name>
    <dbReference type="NCBI Taxonomy" id="1539050"/>
    <lineage>
        <taxon>Bacteria</taxon>
        <taxon>Pseudomonadati</taxon>
        <taxon>Bacteroidota</taxon>
        <taxon>Chitinophagia</taxon>
        <taxon>Chitinophagales</taxon>
        <taxon>Chitinophagaceae</taxon>
        <taxon>Chitinophaga</taxon>
    </lineage>
</organism>
<keyword evidence="1" id="KW-1133">Transmembrane helix</keyword>
<dbReference type="RefSeq" id="WP_111592739.1">
    <property type="nucleotide sequence ID" value="NZ_QLMA01000004.1"/>
</dbReference>
<dbReference type="PANTHER" id="PTHR30273">
    <property type="entry name" value="PERIPLASMIC SIGNAL SENSOR AND SIGMA FACTOR ACTIVATOR FECR-RELATED"/>
    <property type="match status" value="1"/>
</dbReference>
<dbReference type="InterPro" id="IPR006860">
    <property type="entry name" value="FecR"/>
</dbReference>
<evidence type="ECO:0000259" key="3">
    <source>
        <dbReference type="Pfam" id="PF16344"/>
    </source>
</evidence>
<proteinExistence type="predicted"/>
<dbReference type="Proteomes" id="UP000249819">
    <property type="component" value="Unassembled WGS sequence"/>
</dbReference>
<dbReference type="Gene3D" id="2.60.120.1440">
    <property type="match status" value="1"/>
</dbReference>
<reference evidence="4 5" key="1">
    <citation type="submission" date="2018-06" db="EMBL/GenBank/DDBJ databases">
        <title>Genomic Encyclopedia of Archaeal and Bacterial Type Strains, Phase II (KMG-II): from individual species to whole genera.</title>
        <authorList>
            <person name="Goeker M."/>
        </authorList>
    </citation>
    <scope>NUCLEOTIDE SEQUENCE [LARGE SCALE GENOMIC DNA]</scope>
    <source>
        <strain evidence="4 5">DSM 29821</strain>
    </source>
</reference>
<evidence type="ECO:0000313" key="4">
    <source>
        <dbReference type="EMBL" id="RAJ82208.1"/>
    </source>
</evidence>
<dbReference type="GO" id="GO:0016989">
    <property type="term" value="F:sigma factor antagonist activity"/>
    <property type="evidence" value="ECO:0007669"/>
    <property type="project" value="TreeGrafter"/>
</dbReference>
<dbReference type="Pfam" id="PF04773">
    <property type="entry name" value="FecR"/>
    <property type="match status" value="1"/>
</dbReference>
<dbReference type="PIRSF" id="PIRSF018266">
    <property type="entry name" value="FecR"/>
    <property type="match status" value="1"/>
</dbReference>
<keyword evidence="5" id="KW-1185">Reference proteome</keyword>
<comment type="caution">
    <text evidence="4">The sequence shown here is derived from an EMBL/GenBank/DDBJ whole genome shotgun (WGS) entry which is preliminary data.</text>
</comment>
<sequence>MQQSITTAYLVTTDSFIHYCLRTNETDFLYWQAYVIQYPEHRSVIEQAKQMVLTMHLYGQQEEIREQKEKLRQLLHSNEDAVIVGIGKRRFYYHLRIAVAVICIVAVGLAAFFYKPKRTVITVSTARGEVKEVLLPDSSVVWMNAGSRMEYTTDFSYGRHVTLADGEAFFEVRHDSRRPFTVKTGSGLEVKDLGTTFNVSTYAGQEERVAVHSGLVAVSNSKYIADSITAGEMITGDRQSAALKRSTMQLSGADWRTGYIRLDNVSFSMLKEVIERTYDVTVVFDDPSLATCRITTAFQRKDDIRQTLKALQLIYGISSRQVGNTIHIAGNACK</sequence>
<feature type="transmembrane region" description="Helical" evidence="1">
    <location>
        <begin position="95"/>
        <end position="114"/>
    </location>
</feature>
<accession>A0A327W847</accession>
<dbReference type="Pfam" id="PF16344">
    <property type="entry name" value="FecR_C"/>
    <property type="match status" value="1"/>
</dbReference>
<protein>
    <submittedName>
        <fullName evidence="4">Ferric-dicitrate binding protein FerR (Iron transport regulator)</fullName>
    </submittedName>
</protein>
<dbReference type="PANTHER" id="PTHR30273:SF2">
    <property type="entry name" value="PROTEIN FECR"/>
    <property type="match status" value="1"/>
</dbReference>
<keyword evidence="1" id="KW-0812">Transmembrane</keyword>
<dbReference type="InterPro" id="IPR012373">
    <property type="entry name" value="Ferrdict_sens_TM"/>
</dbReference>
<dbReference type="Gene3D" id="3.55.50.30">
    <property type="match status" value="1"/>
</dbReference>
<evidence type="ECO:0000259" key="2">
    <source>
        <dbReference type="Pfam" id="PF04773"/>
    </source>
</evidence>
<dbReference type="OrthoDB" id="658607at2"/>
<gene>
    <name evidence="4" type="ORF">CLV59_104433</name>
</gene>
<feature type="domain" description="Protein FecR C-terminal" evidence="3">
    <location>
        <begin position="260"/>
        <end position="328"/>
    </location>
</feature>
<evidence type="ECO:0000313" key="5">
    <source>
        <dbReference type="Proteomes" id="UP000249819"/>
    </source>
</evidence>
<keyword evidence="1" id="KW-0472">Membrane</keyword>
<evidence type="ECO:0000256" key="1">
    <source>
        <dbReference type="SAM" id="Phobius"/>
    </source>
</evidence>
<dbReference type="EMBL" id="QLMA01000004">
    <property type="protein sequence ID" value="RAJ82208.1"/>
    <property type="molecule type" value="Genomic_DNA"/>
</dbReference>
<feature type="domain" description="FecR protein" evidence="2">
    <location>
        <begin position="122"/>
        <end position="216"/>
    </location>
</feature>